<dbReference type="InterPro" id="IPR003594">
    <property type="entry name" value="HATPase_dom"/>
</dbReference>
<dbReference type="SMART" id="SM00091">
    <property type="entry name" value="PAS"/>
    <property type="match status" value="2"/>
</dbReference>
<reference evidence="11 12" key="1">
    <citation type="journal article" date="2019" name="Int. J. Syst. Evol. Microbiol.">
        <title>The Global Catalogue of Microorganisms (GCM) 10K type strain sequencing project: providing services to taxonomists for standard genome sequencing and annotation.</title>
        <authorList>
            <consortium name="The Broad Institute Genomics Platform"/>
            <consortium name="The Broad Institute Genome Sequencing Center for Infectious Disease"/>
            <person name="Wu L."/>
            <person name="Ma J."/>
        </authorList>
    </citation>
    <scope>NUCLEOTIDE SEQUENCE [LARGE SCALE GENOMIC DNA]</scope>
    <source>
        <strain evidence="11 12">JCM 12389</strain>
    </source>
</reference>
<dbReference type="Pfam" id="PF02518">
    <property type="entry name" value="HATPase_c"/>
    <property type="match status" value="1"/>
</dbReference>
<keyword evidence="3" id="KW-0597">Phosphoprotein</keyword>
<dbReference type="Gene3D" id="3.30.450.20">
    <property type="entry name" value="PAS domain"/>
    <property type="match status" value="2"/>
</dbReference>
<name>A0ABN1AMV1_9BACI</name>
<accession>A0ABN1AMV1</accession>
<comment type="catalytic activity">
    <reaction evidence="1">
        <text>ATP + protein L-histidine = ADP + protein N-phospho-L-histidine.</text>
        <dbReference type="EC" id="2.7.13.3"/>
    </reaction>
</comment>
<keyword evidence="12" id="KW-1185">Reference proteome</keyword>
<gene>
    <name evidence="11" type="primary">kinA</name>
    <name evidence="11" type="ORF">GCM10008986_00970</name>
</gene>
<dbReference type="PRINTS" id="PR00344">
    <property type="entry name" value="BCTRLSENSOR"/>
</dbReference>
<dbReference type="Gene3D" id="3.30.565.10">
    <property type="entry name" value="Histidine kinase-like ATPase, C-terminal domain"/>
    <property type="match status" value="1"/>
</dbReference>
<evidence type="ECO:0000256" key="5">
    <source>
        <dbReference type="ARBA" id="ARBA00022741"/>
    </source>
</evidence>
<dbReference type="Pfam" id="PF00512">
    <property type="entry name" value="HisKA"/>
    <property type="match status" value="1"/>
</dbReference>
<evidence type="ECO:0000256" key="7">
    <source>
        <dbReference type="ARBA" id="ARBA00022840"/>
    </source>
</evidence>
<dbReference type="Pfam" id="PF08447">
    <property type="entry name" value="PAS_3"/>
    <property type="match status" value="1"/>
</dbReference>
<dbReference type="PROSITE" id="PS50112">
    <property type="entry name" value="PAS"/>
    <property type="match status" value="1"/>
</dbReference>
<dbReference type="Pfam" id="PF13188">
    <property type="entry name" value="PAS_8"/>
    <property type="match status" value="1"/>
</dbReference>
<dbReference type="PANTHER" id="PTHR43065:SF34">
    <property type="entry name" value="SPORULATION KINASE A"/>
    <property type="match status" value="1"/>
</dbReference>
<dbReference type="SUPFAM" id="SSF55785">
    <property type="entry name" value="PYP-like sensor domain (PAS domain)"/>
    <property type="match status" value="2"/>
</dbReference>
<evidence type="ECO:0000259" key="10">
    <source>
        <dbReference type="PROSITE" id="PS50112"/>
    </source>
</evidence>
<dbReference type="InterPro" id="IPR003661">
    <property type="entry name" value="HisK_dim/P_dom"/>
</dbReference>
<dbReference type="PROSITE" id="PS50109">
    <property type="entry name" value="HIS_KIN"/>
    <property type="match status" value="1"/>
</dbReference>
<evidence type="ECO:0000259" key="9">
    <source>
        <dbReference type="PROSITE" id="PS50109"/>
    </source>
</evidence>
<dbReference type="SUPFAM" id="SSF55874">
    <property type="entry name" value="ATPase domain of HSP90 chaperone/DNA topoisomerase II/histidine kinase"/>
    <property type="match status" value="1"/>
</dbReference>
<proteinExistence type="predicted"/>
<evidence type="ECO:0000256" key="4">
    <source>
        <dbReference type="ARBA" id="ARBA00022679"/>
    </source>
</evidence>
<evidence type="ECO:0000256" key="3">
    <source>
        <dbReference type="ARBA" id="ARBA00022553"/>
    </source>
</evidence>
<evidence type="ECO:0000256" key="1">
    <source>
        <dbReference type="ARBA" id="ARBA00000085"/>
    </source>
</evidence>
<dbReference type="InterPro" id="IPR004358">
    <property type="entry name" value="Sig_transdc_His_kin-like_C"/>
</dbReference>
<dbReference type="GO" id="GO:0016301">
    <property type="term" value="F:kinase activity"/>
    <property type="evidence" value="ECO:0007669"/>
    <property type="project" value="UniProtKB-KW"/>
</dbReference>
<dbReference type="SUPFAM" id="SSF47384">
    <property type="entry name" value="Homodimeric domain of signal transducing histidine kinase"/>
    <property type="match status" value="1"/>
</dbReference>
<dbReference type="InterPro" id="IPR035965">
    <property type="entry name" value="PAS-like_dom_sf"/>
</dbReference>
<feature type="domain" description="Histidine kinase" evidence="9">
    <location>
        <begin position="262"/>
        <end position="465"/>
    </location>
</feature>
<keyword evidence="8" id="KW-0902">Two-component regulatory system</keyword>
<keyword evidence="5" id="KW-0547">Nucleotide-binding</keyword>
<evidence type="ECO:0000256" key="6">
    <source>
        <dbReference type="ARBA" id="ARBA00022777"/>
    </source>
</evidence>
<keyword evidence="6 11" id="KW-0418">Kinase</keyword>
<evidence type="ECO:0000313" key="12">
    <source>
        <dbReference type="Proteomes" id="UP001500880"/>
    </source>
</evidence>
<dbReference type="CDD" id="cd00075">
    <property type="entry name" value="HATPase"/>
    <property type="match status" value="1"/>
</dbReference>
<dbReference type="PANTHER" id="PTHR43065">
    <property type="entry name" value="SENSOR HISTIDINE KINASE"/>
    <property type="match status" value="1"/>
</dbReference>
<dbReference type="RefSeq" id="WP_343836346.1">
    <property type="nucleotide sequence ID" value="NZ_BAAADO010000001.1"/>
</dbReference>
<organism evidence="11 12">
    <name type="scientific">Salinibacillus aidingensis</name>
    <dbReference type="NCBI Taxonomy" id="237684"/>
    <lineage>
        <taxon>Bacteria</taxon>
        <taxon>Bacillati</taxon>
        <taxon>Bacillota</taxon>
        <taxon>Bacilli</taxon>
        <taxon>Bacillales</taxon>
        <taxon>Bacillaceae</taxon>
        <taxon>Salinibacillus</taxon>
    </lineage>
</organism>
<feature type="domain" description="PAS" evidence="10">
    <location>
        <begin position="126"/>
        <end position="196"/>
    </location>
</feature>
<dbReference type="SMART" id="SM00388">
    <property type="entry name" value="HisKA"/>
    <property type="match status" value="1"/>
</dbReference>
<dbReference type="SMART" id="SM00387">
    <property type="entry name" value="HATPase_c"/>
    <property type="match status" value="1"/>
</dbReference>
<dbReference type="InterPro" id="IPR036097">
    <property type="entry name" value="HisK_dim/P_sf"/>
</dbReference>
<sequence>MNMQETLLNFNKVLDNAPGPIMITDNNTIIYANQNSYRLLGYEKNSPVFLWDIFPEKDYNRLQLNIEKVLTGEKSVEIKNITLRTKGDNLVTTKLYIYPYDSRQSYVQICMENTDSIKLRSDFVELKEKYHNISKYISDVIAYYNDNGAITYVTPSVNSAFGYKSDLLIGRSAFDYVHPQDRSRVKYIFKTLSYNAEQKQVRFRVKKNIGTYVWVDSVFYRIENDQDSYILGNLKAIDKQIEAEKLAMQTEKLALTGELSAGIVHEIKNPLTSVKGFLQLMEAGTIDTKDYINILKAEVERMEAMAVNMLSFAKPNNHFGQHNLKDIIQDVFSLMEIQANKNHIYLKKNEHSPDVFVHGDEAQLKQVLINLVKNAIEASEPNHNVEIQLCQDCINGYIKVTDYGAGIPNHQLKNIGKSFYTTKKEGTGLGLMVSYRIIEHHQGQIKVNSKSENGTTFTICLPKVREKESYQVLSDCKSGT</sequence>
<dbReference type="InterPro" id="IPR036890">
    <property type="entry name" value="HATPase_C_sf"/>
</dbReference>
<dbReference type="InterPro" id="IPR005467">
    <property type="entry name" value="His_kinase_dom"/>
</dbReference>
<dbReference type="EC" id="2.7.13.3" evidence="2"/>
<keyword evidence="7" id="KW-0067">ATP-binding</keyword>
<dbReference type="NCBIfam" id="TIGR00229">
    <property type="entry name" value="sensory_box"/>
    <property type="match status" value="2"/>
</dbReference>
<evidence type="ECO:0000256" key="2">
    <source>
        <dbReference type="ARBA" id="ARBA00012438"/>
    </source>
</evidence>
<dbReference type="EMBL" id="BAAADO010000001">
    <property type="protein sequence ID" value="GAA0480268.1"/>
    <property type="molecule type" value="Genomic_DNA"/>
</dbReference>
<comment type="caution">
    <text evidence="11">The sequence shown here is derived from an EMBL/GenBank/DDBJ whole genome shotgun (WGS) entry which is preliminary data.</text>
</comment>
<dbReference type="CDD" id="cd00130">
    <property type="entry name" value="PAS"/>
    <property type="match status" value="2"/>
</dbReference>
<evidence type="ECO:0000256" key="8">
    <source>
        <dbReference type="ARBA" id="ARBA00023012"/>
    </source>
</evidence>
<dbReference type="Gene3D" id="1.10.287.130">
    <property type="match status" value="1"/>
</dbReference>
<dbReference type="CDD" id="cd00082">
    <property type="entry name" value="HisKA"/>
    <property type="match status" value="1"/>
</dbReference>
<dbReference type="Proteomes" id="UP001500880">
    <property type="component" value="Unassembled WGS sequence"/>
</dbReference>
<evidence type="ECO:0000313" key="11">
    <source>
        <dbReference type="EMBL" id="GAA0480268.1"/>
    </source>
</evidence>
<dbReference type="InterPro" id="IPR013655">
    <property type="entry name" value="PAS_fold_3"/>
</dbReference>
<dbReference type="InterPro" id="IPR000014">
    <property type="entry name" value="PAS"/>
</dbReference>
<keyword evidence="4" id="KW-0808">Transferase</keyword>
<protein>
    <recommendedName>
        <fullName evidence="2">histidine kinase</fullName>
        <ecNumber evidence="2">2.7.13.3</ecNumber>
    </recommendedName>
</protein>